<gene>
    <name evidence="2" type="ORF">ACFOW7_18590</name>
</gene>
<dbReference type="EMBL" id="JBHSBU010000001">
    <property type="protein sequence ID" value="MFC4161347.1"/>
    <property type="molecule type" value="Genomic_DNA"/>
</dbReference>
<evidence type="ECO:0000313" key="3">
    <source>
        <dbReference type="Proteomes" id="UP001595791"/>
    </source>
</evidence>
<dbReference type="Gene3D" id="3.40.50.300">
    <property type="entry name" value="P-loop containing nucleotide triphosphate hydrolases"/>
    <property type="match status" value="1"/>
</dbReference>
<dbReference type="Pfam" id="PF13671">
    <property type="entry name" value="AAA_33"/>
    <property type="match status" value="1"/>
</dbReference>
<feature type="region of interest" description="Disordered" evidence="1">
    <location>
        <begin position="192"/>
        <end position="220"/>
    </location>
</feature>
<name>A0ABV8MWJ1_9NEIS</name>
<accession>A0ABV8MWJ1</accession>
<dbReference type="RefSeq" id="WP_378167183.1">
    <property type="nucleotide sequence ID" value="NZ_JBHSBU010000001.1"/>
</dbReference>
<sequence length="220" mass="23750">MRAALFIGLPGCGKSTLFRQRFVDTHLRLNLDMLRTRHREAILFEAMIRAKQPLVLDNTHLTRSERARYLPALLAAHFEVEAYYFLPDVDGCLARNAQREGRACVPPVAILSGMKRLEPPSLAEGFARIWAVELRGEGFVMQPYSSDSLPGSAAWPPSLHDCSLLPGAIGAPPGQAQTLSVPISASAAVESTAARAEGESSVAASHEAADIQPPRADNAI</sequence>
<dbReference type="SUPFAM" id="SSF52540">
    <property type="entry name" value="P-loop containing nucleoside triphosphate hydrolases"/>
    <property type="match status" value="1"/>
</dbReference>
<reference evidence="3" key="1">
    <citation type="journal article" date="2019" name="Int. J. Syst. Evol. Microbiol.">
        <title>The Global Catalogue of Microorganisms (GCM) 10K type strain sequencing project: providing services to taxonomists for standard genome sequencing and annotation.</title>
        <authorList>
            <consortium name="The Broad Institute Genomics Platform"/>
            <consortium name="The Broad Institute Genome Sequencing Center for Infectious Disease"/>
            <person name="Wu L."/>
            <person name="Ma J."/>
        </authorList>
    </citation>
    <scope>NUCLEOTIDE SEQUENCE [LARGE SCALE GENOMIC DNA]</scope>
    <source>
        <strain evidence="3">LMG 29894</strain>
    </source>
</reference>
<dbReference type="InterPro" id="IPR027417">
    <property type="entry name" value="P-loop_NTPase"/>
</dbReference>
<dbReference type="Proteomes" id="UP001595791">
    <property type="component" value="Unassembled WGS sequence"/>
</dbReference>
<organism evidence="2 3">
    <name type="scientific">Chitinimonas lacunae</name>
    <dbReference type="NCBI Taxonomy" id="1963018"/>
    <lineage>
        <taxon>Bacteria</taxon>
        <taxon>Pseudomonadati</taxon>
        <taxon>Pseudomonadota</taxon>
        <taxon>Betaproteobacteria</taxon>
        <taxon>Neisseriales</taxon>
        <taxon>Chitinibacteraceae</taxon>
        <taxon>Chitinimonas</taxon>
    </lineage>
</organism>
<evidence type="ECO:0000313" key="2">
    <source>
        <dbReference type="EMBL" id="MFC4161347.1"/>
    </source>
</evidence>
<dbReference type="PANTHER" id="PTHR12083:SF9">
    <property type="entry name" value="BIFUNCTIONAL POLYNUCLEOTIDE PHOSPHATASE_KINASE"/>
    <property type="match status" value="1"/>
</dbReference>
<comment type="caution">
    <text evidence="2">The sequence shown here is derived from an EMBL/GenBank/DDBJ whole genome shotgun (WGS) entry which is preliminary data.</text>
</comment>
<evidence type="ECO:0000256" key="1">
    <source>
        <dbReference type="SAM" id="MobiDB-lite"/>
    </source>
</evidence>
<protein>
    <submittedName>
        <fullName evidence="2">AAA family ATPase</fullName>
    </submittedName>
</protein>
<proteinExistence type="predicted"/>
<dbReference type="PANTHER" id="PTHR12083">
    <property type="entry name" value="BIFUNCTIONAL POLYNUCLEOTIDE PHOSPHATASE/KINASE"/>
    <property type="match status" value="1"/>
</dbReference>
<keyword evidence="3" id="KW-1185">Reference proteome</keyword>